<reference evidence="1 2" key="1">
    <citation type="journal article" date="2019" name="Commun. Biol.">
        <title>The bagworm genome reveals a unique fibroin gene that provides high tensile strength.</title>
        <authorList>
            <person name="Kono N."/>
            <person name="Nakamura H."/>
            <person name="Ohtoshi R."/>
            <person name="Tomita M."/>
            <person name="Numata K."/>
            <person name="Arakawa K."/>
        </authorList>
    </citation>
    <scope>NUCLEOTIDE SEQUENCE [LARGE SCALE GENOMIC DNA]</scope>
</reference>
<proteinExistence type="predicted"/>
<dbReference type="Proteomes" id="UP000299102">
    <property type="component" value="Unassembled WGS sequence"/>
</dbReference>
<evidence type="ECO:0000313" key="1">
    <source>
        <dbReference type="EMBL" id="GBP17916.1"/>
    </source>
</evidence>
<name>A0A4C1TW60_EUMVA</name>
<protein>
    <submittedName>
        <fullName evidence="1">Uncharacterized protein</fullName>
    </submittedName>
</protein>
<gene>
    <name evidence="1" type="ORF">EVAR_7909_1</name>
</gene>
<accession>A0A4C1TW60</accession>
<evidence type="ECO:0000313" key="2">
    <source>
        <dbReference type="Proteomes" id="UP000299102"/>
    </source>
</evidence>
<keyword evidence="2" id="KW-1185">Reference proteome</keyword>
<dbReference type="AlphaFoldDB" id="A0A4C1TW60"/>
<comment type="caution">
    <text evidence="1">The sequence shown here is derived from an EMBL/GenBank/DDBJ whole genome shotgun (WGS) entry which is preliminary data.</text>
</comment>
<dbReference type="STRING" id="151549.A0A4C1TW60"/>
<organism evidence="1 2">
    <name type="scientific">Eumeta variegata</name>
    <name type="common">Bagworm moth</name>
    <name type="synonym">Eumeta japonica</name>
    <dbReference type="NCBI Taxonomy" id="151549"/>
    <lineage>
        <taxon>Eukaryota</taxon>
        <taxon>Metazoa</taxon>
        <taxon>Ecdysozoa</taxon>
        <taxon>Arthropoda</taxon>
        <taxon>Hexapoda</taxon>
        <taxon>Insecta</taxon>
        <taxon>Pterygota</taxon>
        <taxon>Neoptera</taxon>
        <taxon>Endopterygota</taxon>
        <taxon>Lepidoptera</taxon>
        <taxon>Glossata</taxon>
        <taxon>Ditrysia</taxon>
        <taxon>Tineoidea</taxon>
        <taxon>Psychidae</taxon>
        <taxon>Oiketicinae</taxon>
        <taxon>Eumeta</taxon>
    </lineage>
</organism>
<sequence length="96" mass="10749">MGSPTSWSSNPTIKTTKWNGVLTALEEIDTPSLNSITDDINTTNKIDSAIDALTNHVRIVVGNNERKVPLSSDHRKRPADVLELIRTIWCNQMYMP</sequence>
<dbReference type="EMBL" id="BGZK01000091">
    <property type="protein sequence ID" value="GBP17916.1"/>
    <property type="molecule type" value="Genomic_DNA"/>
</dbReference>
<dbReference type="OrthoDB" id="6764815at2759"/>